<proteinExistence type="predicted"/>
<name>A0ABS9UJE6_9BACT</name>
<dbReference type="InterPro" id="IPR050534">
    <property type="entry name" value="Coronavir_polyprotein_1ab"/>
</dbReference>
<organism evidence="2 3">
    <name type="scientific">Belliella calami</name>
    <dbReference type="NCBI Taxonomy" id="2923436"/>
    <lineage>
        <taxon>Bacteria</taxon>
        <taxon>Pseudomonadati</taxon>
        <taxon>Bacteroidota</taxon>
        <taxon>Cytophagia</taxon>
        <taxon>Cytophagales</taxon>
        <taxon>Cyclobacteriaceae</taxon>
        <taxon>Belliella</taxon>
    </lineage>
</organism>
<dbReference type="PANTHER" id="PTHR43788:SF8">
    <property type="entry name" value="DNA-BINDING PROTEIN SMUBP-2"/>
    <property type="match status" value="1"/>
</dbReference>
<gene>
    <name evidence="2" type="ORF">MM236_02025</name>
</gene>
<dbReference type="SUPFAM" id="SSF52540">
    <property type="entry name" value="P-loop containing nucleoside triphosphate hydrolases"/>
    <property type="match status" value="1"/>
</dbReference>
<keyword evidence="3" id="KW-1185">Reference proteome</keyword>
<evidence type="ECO:0000313" key="2">
    <source>
        <dbReference type="EMBL" id="MCH7396741.1"/>
    </source>
</evidence>
<dbReference type="EMBL" id="JAKZGS010000001">
    <property type="protein sequence ID" value="MCH7396741.1"/>
    <property type="molecule type" value="Genomic_DNA"/>
</dbReference>
<dbReference type="SMART" id="SM00382">
    <property type="entry name" value="AAA"/>
    <property type="match status" value="1"/>
</dbReference>
<dbReference type="Proteomes" id="UP001165488">
    <property type="component" value="Unassembled WGS sequence"/>
</dbReference>
<sequence length="596" mass="67557">MKMKINQNNFPNDAHQEFYRWQIELQEEEWKRYANSRMKILMEEGKLFLGRIWGTTAEGNVVLRYKSDSVPRIKQEYELCFVGPDAPNSLSDWGFTYSTFRSSEKPRLSSINTAVKTVGFLKSDDEKWTYVLVSNFDLALLSDVKEKYLNQKVHPRIVLAAPDPPLDYLNNLLTFVTNFPGNETLNVNIRKGEKTWKPVNLDNSKDISSDIIDLLDSNDQVIIQGPPGTGKSYLAAQVCDHYLNNKNSVCLTALTNNALKEIAQQPGLQMALEKGVVYKTNLSSDEKRKVPALKSIASITPIQGELLLSTYYQLSKKIFELIQEGKRYDLLIIEEASQAFLATIAMFKELAIKVLIIGDHKQLPPMVLKREIANEIHESVDKIIDGLKTFAFNQDGLSYRLTKSRRLSKSSVKLTGIYYDNSLESISDFQDNKNLNTIYNALFTNEGGVSIAKIPIAIKIRSQIDINLIVAKIGADLVNLNKNIEVALLTPYVDYEKSIYYHFSKLSNKFKRTTISTIHRVQGITVDYTILYLPLKNAGGFDLNDNLFNVATSRAKKGTLIITSEEIDFISSKSVETSLFLDKVENKTEEFKKLCL</sequence>
<feature type="domain" description="AAA+ ATPase" evidence="1">
    <location>
        <begin position="217"/>
        <end position="382"/>
    </location>
</feature>
<dbReference type="RefSeq" id="WP_241273261.1">
    <property type="nucleotide sequence ID" value="NZ_JAKZGS010000001.1"/>
</dbReference>
<dbReference type="PANTHER" id="PTHR43788">
    <property type="entry name" value="DNA2/NAM7 HELICASE FAMILY MEMBER"/>
    <property type="match status" value="1"/>
</dbReference>
<dbReference type="Gene3D" id="3.40.50.300">
    <property type="entry name" value="P-loop containing nucleotide triphosphate hydrolases"/>
    <property type="match status" value="2"/>
</dbReference>
<evidence type="ECO:0000313" key="3">
    <source>
        <dbReference type="Proteomes" id="UP001165488"/>
    </source>
</evidence>
<dbReference type="InterPro" id="IPR027417">
    <property type="entry name" value="P-loop_NTPase"/>
</dbReference>
<dbReference type="Pfam" id="PF13245">
    <property type="entry name" value="AAA_19"/>
    <property type="match status" value="1"/>
</dbReference>
<protein>
    <submittedName>
        <fullName evidence="2">AAA family ATPase</fullName>
    </submittedName>
</protein>
<evidence type="ECO:0000259" key="1">
    <source>
        <dbReference type="SMART" id="SM00382"/>
    </source>
</evidence>
<accession>A0ABS9UJE6</accession>
<reference evidence="2" key="1">
    <citation type="submission" date="2022-03" db="EMBL/GenBank/DDBJ databases">
        <title>De novo assembled genomes of Belliella spp. (Cyclobacteriaceae) strains.</title>
        <authorList>
            <person name="Szabo A."/>
            <person name="Korponai K."/>
            <person name="Felfoldi T."/>
        </authorList>
    </citation>
    <scope>NUCLEOTIDE SEQUENCE</scope>
    <source>
        <strain evidence="2">DSM 107340</strain>
    </source>
</reference>
<comment type="caution">
    <text evidence="2">The sequence shown here is derived from an EMBL/GenBank/DDBJ whole genome shotgun (WGS) entry which is preliminary data.</text>
</comment>
<dbReference type="InterPro" id="IPR003593">
    <property type="entry name" value="AAA+_ATPase"/>
</dbReference>